<dbReference type="EC" id="2.8.1.7" evidence="3"/>
<dbReference type="InterPro" id="IPR016454">
    <property type="entry name" value="Cysteine_dSase"/>
</dbReference>
<comment type="catalytic activity">
    <reaction evidence="5">
        <text>(sulfur carrier)-H + L-cysteine = (sulfur carrier)-SH + L-alanine</text>
        <dbReference type="Rhea" id="RHEA:43892"/>
        <dbReference type="Rhea" id="RHEA-COMP:14737"/>
        <dbReference type="Rhea" id="RHEA-COMP:14739"/>
        <dbReference type="ChEBI" id="CHEBI:29917"/>
        <dbReference type="ChEBI" id="CHEBI:35235"/>
        <dbReference type="ChEBI" id="CHEBI:57972"/>
        <dbReference type="ChEBI" id="CHEBI:64428"/>
        <dbReference type="EC" id="2.8.1.7"/>
    </reaction>
</comment>
<evidence type="ECO:0000256" key="1">
    <source>
        <dbReference type="ARBA" id="ARBA00001933"/>
    </source>
</evidence>
<dbReference type="InterPro" id="IPR010969">
    <property type="entry name" value="Cys_dSase-rel_unknwn_funct"/>
</dbReference>
<dbReference type="PANTHER" id="PTHR43586">
    <property type="entry name" value="CYSTEINE DESULFURASE"/>
    <property type="match status" value="1"/>
</dbReference>
<evidence type="ECO:0000256" key="3">
    <source>
        <dbReference type="ARBA" id="ARBA00012239"/>
    </source>
</evidence>
<dbReference type="InterPro" id="IPR000192">
    <property type="entry name" value="Aminotrans_V_dom"/>
</dbReference>
<sequence length="378" mass="41319">MIYFDNAATSFPKPDTVALAVANAINTLGNPSRGSYSLALDASRLVYKTREKVSELFNVGNPLNVAFTSNSTEALNISLNGCLSIGDHVITTELEHNSVLRPLYALREKGIDLSIIPSDINGILNYSQIEKEIKSTTKAIVCTHGSNLTGNLIDINLIGEICKKNNLLFILDASQTAGVFPIDMHKFNIDIVCFTGHKSLMGPQGTGGVCIKANLPIRPLKTGGSGSHSYSKSHPLEMPDALEAGTVNSHSIAGLLAGLEFIEEIGIDKIREKELSHMWKFYNGIKDTQNIHIYGDFSIFLRAPIVTLNLGDYDSNLVCDELWNNYEIATRAGAHCAPLMHEALRTKEQGAVRFSFSYFNTNDEIEIGIKAIKELSTL</sequence>
<dbReference type="InterPro" id="IPR015421">
    <property type="entry name" value="PyrdxlP-dep_Trfase_major"/>
</dbReference>
<dbReference type="InterPro" id="IPR020578">
    <property type="entry name" value="Aminotrans_V_PyrdxlP_BS"/>
</dbReference>
<name>A0A1M5YHL2_9CLOT</name>
<evidence type="ECO:0000256" key="4">
    <source>
        <dbReference type="ARBA" id="ARBA00022898"/>
    </source>
</evidence>
<dbReference type="SUPFAM" id="SSF53383">
    <property type="entry name" value="PLP-dependent transferases"/>
    <property type="match status" value="1"/>
</dbReference>
<evidence type="ECO:0000313" key="9">
    <source>
        <dbReference type="Proteomes" id="UP000184241"/>
    </source>
</evidence>
<dbReference type="PIRSF" id="PIRSF005572">
    <property type="entry name" value="NifS"/>
    <property type="match status" value="1"/>
</dbReference>
<proteinExistence type="inferred from homology"/>
<evidence type="ECO:0000256" key="6">
    <source>
        <dbReference type="RuleBase" id="RU004504"/>
    </source>
</evidence>
<comment type="cofactor">
    <cofactor evidence="1 6">
        <name>pyridoxal 5'-phosphate</name>
        <dbReference type="ChEBI" id="CHEBI:597326"/>
    </cofactor>
</comment>
<evidence type="ECO:0000256" key="2">
    <source>
        <dbReference type="ARBA" id="ARBA00010447"/>
    </source>
</evidence>
<dbReference type="EMBL" id="FQXU01000006">
    <property type="protein sequence ID" value="SHI11414.1"/>
    <property type="molecule type" value="Genomic_DNA"/>
</dbReference>
<protein>
    <recommendedName>
        <fullName evidence="3">cysteine desulfurase</fullName>
        <ecNumber evidence="3">2.8.1.7</ecNumber>
    </recommendedName>
</protein>
<dbReference type="PROSITE" id="PS00595">
    <property type="entry name" value="AA_TRANSFER_CLASS_5"/>
    <property type="match status" value="1"/>
</dbReference>
<reference evidence="8 9" key="1">
    <citation type="submission" date="2016-11" db="EMBL/GenBank/DDBJ databases">
        <authorList>
            <person name="Jaros S."/>
            <person name="Januszkiewicz K."/>
            <person name="Wedrychowicz H."/>
        </authorList>
    </citation>
    <scope>NUCLEOTIDE SEQUENCE [LARGE SCALE GENOMIC DNA]</scope>
    <source>
        <strain evidence="8 9">DSM 6191</strain>
    </source>
</reference>
<dbReference type="InterPro" id="IPR015424">
    <property type="entry name" value="PyrdxlP-dep_Trfase"/>
</dbReference>
<evidence type="ECO:0000313" key="8">
    <source>
        <dbReference type="EMBL" id="SHI11414.1"/>
    </source>
</evidence>
<dbReference type="Gene3D" id="3.40.640.10">
    <property type="entry name" value="Type I PLP-dependent aspartate aminotransferase-like (Major domain)"/>
    <property type="match status" value="1"/>
</dbReference>
<dbReference type="RefSeq" id="WP_073019104.1">
    <property type="nucleotide sequence ID" value="NZ_FQXU01000006.1"/>
</dbReference>
<dbReference type="Proteomes" id="UP000184241">
    <property type="component" value="Unassembled WGS sequence"/>
</dbReference>
<dbReference type="GO" id="GO:0031071">
    <property type="term" value="F:cysteine desulfurase activity"/>
    <property type="evidence" value="ECO:0007669"/>
    <property type="project" value="UniProtKB-EC"/>
</dbReference>
<evidence type="ECO:0000256" key="5">
    <source>
        <dbReference type="ARBA" id="ARBA00050776"/>
    </source>
</evidence>
<evidence type="ECO:0000259" key="7">
    <source>
        <dbReference type="Pfam" id="PF00266"/>
    </source>
</evidence>
<feature type="domain" description="Aminotransferase class V" evidence="7">
    <location>
        <begin position="2"/>
        <end position="366"/>
    </location>
</feature>
<dbReference type="PANTHER" id="PTHR43586:SF4">
    <property type="entry name" value="ISOPENICILLIN N EPIMERASE"/>
    <property type="match status" value="1"/>
</dbReference>
<dbReference type="AlphaFoldDB" id="A0A1M5YHL2"/>
<keyword evidence="4" id="KW-0663">Pyridoxal phosphate</keyword>
<organism evidence="8 9">
    <name type="scientific">Clostridium intestinale DSM 6191</name>
    <dbReference type="NCBI Taxonomy" id="1121320"/>
    <lineage>
        <taxon>Bacteria</taxon>
        <taxon>Bacillati</taxon>
        <taxon>Bacillota</taxon>
        <taxon>Clostridia</taxon>
        <taxon>Eubacteriales</taxon>
        <taxon>Clostridiaceae</taxon>
        <taxon>Clostridium</taxon>
    </lineage>
</organism>
<dbReference type="NCBIfam" id="TIGR01977">
    <property type="entry name" value="am_tr_V_EF2568"/>
    <property type="match status" value="1"/>
</dbReference>
<dbReference type="Pfam" id="PF00266">
    <property type="entry name" value="Aminotran_5"/>
    <property type="match status" value="1"/>
</dbReference>
<dbReference type="InterPro" id="IPR015422">
    <property type="entry name" value="PyrdxlP-dep_Trfase_small"/>
</dbReference>
<comment type="similarity">
    <text evidence="2">Belongs to the class-V pyridoxal-phosphate-dependent aminotransferase family. Csd subfamily.</text>
</comment>
<dbReference type="Gene3D" id="3.90.1150.10">
    <property type="entry name" value="Aspartate Aminotransferase, domain 1"/>
    <property type="match status" value="1"/>
</dbReference>
<accession>A0A1M5YHL2</accession>
<gene>
    <name evidence="8" type="ORF">SAMN02745941_01998</name>
</gene>